<dbReference type="InterPro" id="IPR053824">
    <property type="entry name" value="DUF7010"/>
</dbReference>
<comment type="caution">
    <text evidence="2">The sequence shown here is derived from an EMBL/GenBank/DDBJ whole genome shotgun (WGS) entry which is preliminary data.</text>
</comment>
<feature type="transmembrane region" description="Helical" evidence="1">
    <location>
        <begin position="160"/>
        <end position="177"/>
    </location>
</feature>
<name>K6YN50_9ALTE</name>
<keyword evidence="1" id="KW-0812">Transmembrane</keyword>
<dbReference type="OrthoDB" id="7630092at2"/>
<reference evidence="2 3" key="1">
    <citation type="journal article" date="2017" name="Antonie Van Leeuwenhoek">
        <title>Rhizobium rhizosphaerae sp. nov., a novel species isolated from rice rhizosphere.</title>
        <authorList>
            <person name="Zhao J.J."/>
            <person name="Zhang J."/>
            <person name="Zhang R.J."/>
            <person name="Zhang C.W."/>
            <person name="Yin H.Q."/>
            <person name="Zhang X.X."/>
        </authorList>
    </citation>
    <scope>NUCLEOTIDE SEQUENCE [LARGE SCALE GENOMIC DNA]</scope>
    <source>
        <strain evidence="2 3">BSs20135</strain>
    </source>
</reference>
<evidence type="ECO:0000313" key="3">
    <source>
        <dbReference type="Proteomes" id="UP000006327"/>
    </source>
</evidence>
<gene>
    <name evidence="2" type="ORF">GARC_1087</name>
</gene>
<evidence type="ECO:0000313" key="2">
    <source>
        <dbReference type="EMBL" id="GAC18068.1"/>
    </source>
</evidence>
<keyword evidence="1" id="KW-1133">Transmembrane helix</keyword>
<organism evidence="2 3">
    <name type="scientific">Paraglaciecola arctica BSs20135</name>
    <dbReference type="NCBI Taxonomy" id="493475"/>
    <lineage>
        <taxon>Bacteria</taxon>
        <taxon>Pseudomonadati</taxon>
        <taxon>Pseudomonadota</taxon>
        <taxon>Gammaproteobacteria</taxon>
        <taxon>Alteromonadales</taxon>
        <taxon>Alteromonadaceae</taxon>
        <taxon>Paraglaciecola</taxon>
    </lineage>
</organism>
<keyword evidence="3" id="KW-1185">Reference proteome</keyword>
<dbReference type="eggNOG" id="ENOG502ZBSR">
    <property type="taxonomic scope" value="Bacteria"/>
</dbReference>
<feature type="transmembrane region" description="Helical" evidence="1">
    <location>
        <begin position="49"/>
        <end position="70"/>
    </location>
</feature>
<feature type="transmembrane region" description="Helical" evidence="1">
    <location>
        <begin position="82"/>
        <end position="104"/>
    </location>
</feature>
<feature type="transmembrane region" description="Helical" evidence="1">
    <location>
        <begin position="21"/>
        <end position="43"/>
    </location>
</feature>
<keyword evidence="1" id="KW-0472">Membrane</keyword>
<dbReference type="STRING" id="493475.GARC_1087"/>
<accession>K6YN50</accession>
<dbReference type="EMBL" id="BAEO01000013">
    <property type="protein sequence ID" value="GAC18068.1"/>
    <property type="molecule type" value="Genomic_DNA"/>
</dbReference>
<evidence type="ECO:0000256" key="1">
    <source>
        <dbReference type="SAM" id="Phobius"/>
    </source>
</evidence>
<dbReference type="Pfam" id="PF22765">
    <property type="entry name" value="DUF7010"/>
    <property type="match status" value="1"/>
</dbReference>
<proteinExistence type="predicted"/>
<sequence length="190" mass="21511">MNKKNTQPLEEQRIAFSKKRFLAMPLAGSIVWTVIGIIGATISPVWQVWSVWIGCGSIVYLGMALAPILGEDFFNKQTPNNAFNHLFMVGLVMALLVFSLALPFAMQDYTSIPLTVGILSGLMWMPFSWAIQHWAGYFHAISRTVLVLSVWIIFPEHRFVAIPVVIVVIYIITMLVLERRYKAVNCLHEE</sequence>
<protein>
    <submittedName>
        <fullName evidence="2">Uncharacterized protein</fullName>
    </submittedName>
</protein>
<dbReference type="Proteomes" id="UP000006327">
    <property type="component" value="Unassembled WGS sequence"/>
</dbReference>
<dbReference type="AlphaFoldDB" id="K6YN50"/>
<dbReference type="RefSeq" id="WP_007617480.1">
    <property type="nucleotide sequence ID" value="NZ_BAEO01000013.1"/>
</dbReference>
<feature type="transmembrane region" description="Helical" evidence="1">
    <location>
        <begin position="110"/>
        <end position="127"/>
    </location>
</feature>
<feature type="transmembrane region" description="Helical" evidence="1">
    <location>
        <begin position="134"/>
        <end position="154"/>
    </location>
</feature>